<accession>A0A439DKB3</accession>
<evidence type="ECO:0000313" key="2">
    <source>
        <dbReference type="Proteomes" id="UP000286045"/>
    </source>
</evidence>
<dbReference type="AlphaFoldDB" id="A0A439DKB3"/>
<comment type="caution">
    <text evidence="1">The sequence shown here is derived from an EMBL/GenBank/DDBJ whole genome shotgun (WGS) entry which is preliminary data.</text>
</comment>
<sequence>MPLNQNGGDSYQARHPECSNARTTINWIPDRLLEIDDGDHSLRIRLVESLEINPHIETKFAALSHVWGDLNALPPLRLLSSNLGQFKNGIEEFKLPKNFIDAAHSRSHNYRRHVAVSCHEGFLERNIDSIPTANVAYSLPAVGEQSASRDGYMIIYDYENPQDVWRMFAINGSKWNTRAWTMQERSLSTRMVHFCRNKIFFECRGCLQSEESEPVQESDIINSTLWPRNPSTSYNELHQHWQLFIGEYTSRNLTISTDRLPAIRSVAEEMASVTGEKYIQFAGMWESNLRHELLWYVSWGRAKHPDVWRAPSWSWAAVDGQVSLWQRDFRNSQQAPPDTLLSYLSLHPFEVLDIDQEYPDLQKASRGFIKVRSLAKRFDRLLKRDASGRGRAFFSYDLTIDEHSNKRETGSYMKVFAYGRLDIEDLSDFDVSPTTPGTFLYLHVNNDARATGIILRAQPHDDTRGPRAWIRIGIATLFLDRSETPISDDVFSHDDTPQVTIIV</sequence>
<dbReference type="PANTHER" id="PTHR33112">
    <property type="entry name" value="DOMAIN PROTEIN, PUTATIVE-RELATED"/>
    <property type="match status" value="1"/>
</dbReference>
<gene>
    <name evidence="1" type="ORF">EKO27_g139</name>
</gene>
<organism evidence="1 2">
    <name type="scientific">Xylaria grammica</name>
    <dbReference type="NCBI Taxonomy" id="363999"/>
    <lineage>
        <taxon>Eukaryota</taxon>
        <taxon>Fungi</taxon>
        <taxon>Dikarya</taxon>
        <taxon>Ascomycota</taxon>
        <taxon>Pezizomycotina</taxon>
        <taxon>Sordariomycetes</taxon>
        <taxon>Xylariomycetidae</taxon>
        <taxon>Xylariales</taxon>
        <taxon>Xylariaceae</taxon>
        <taxon>Xylaria</taxon>
    </lineage>
</organism>
<proteinExistence type="predicted"/>
<name>A0A439DKB3_9PEZI</name>
<keyword evidence="2" id="KW-1185">Reference proteome</keyword>
<dbReference type="Proteomes" id="UP000286045">
    <property type="component" value="Unassembled WGS sequence"/>
</dbReference>
<protein>
    <recommendedName>
        <fullName evidence="3">Heterokaryon incompatibility domain-containing protein</fullName>
    </recommendedName>
</protein>
<evidence type="ECO:0000313" key="1">
    <source>
        <dbReference type="EMBL" id="RWA14858.1"/>
    </source>
</evidence>
<evidence type="ECO:0008006" key="3">
    <source>
        <dbReference type="Google" id="ProtNLM"/>
    </source>
</evidence>
<dbReference type="STRING" id="363999.A0A439DKB3"/>
<dbReference type="EMBL" id="RYZI01000002">
    <property type="protein sequence ID" value="RWA14858.1"/>
    <property type="molecule type" value="Genomic_DNA"/>
</dbReference>
<reference evidence="1 2" key="1">
    <citation type="submission" date="2018-12" db="EMBL/GenBank/DDBJ databases">
        <title>Draft genome sequence of Xylaria grammica IHI A82.</title>
        <authorList>
            <person name="Buettner E."/>
            <person name="Kellner H."/>
        </authorList>
    </citation>
    <scope>NUCLEOTIDE SEQUENCE [LARGE SCALE GENOMIC DNA]</scope>
    <source>
        <strain evidence="1 2">IHI A82</strain>
    </source>
</reference>
<dbReference type="PANTHER" id="PTHR33112:SF9">
    <property type="entry name" value="HETEROKARYON INCOMPATIBILITY DOMAIN-CONTAINING PROTEIN"/>
    <property type="match status" value="1"/>
</dbReference>